<dbReference type="RefSeq" id="WP_272170872.1">
    <property type="nucleotide sequence ID" value="NZ_JAQOSL010000022.1"/>
</dbReference>
<organism evidence="1 2">
    <name type="scientific">Streptomyces heilongjiangensis</name>
    <dbReference type="NCBI Taxonomy" id="945052"/>
    <lineage>
        <taxon>Bacteria</taxon>
        <taxon>Bacillati</taxon>
        <taxon>Actinomycetota</taxon>
        <taxon>Actinomycetes</taxon>
        <taxon>Kitasatosporales</taxon>
        <taxon>Streptomycetaceae</taxon>
        <taxon>Streptomyces</taxon>
    </lineage>
</organism>
<dbReference type="Pfam" id="PF19614">
    <property type="entry name" value="DUF6119"/>
    <property type="match status" value="1"/>
</dbReference>
<accession>A0ABW1BGC2</accession>
<comment type="caution">
    <text evidence="1">The sequence shown here is derived from an EMBL/GenBank/DDBJ whole genome shotgun (WGS) entry which is preliminary data.</text>
</comment>
<gene>
    <name evidence="1" type="ORF">ACFQGO_32605</name>
</gene>
<evidence type="ECO:0000313" key="2">
    <source>
        <dbReference type="Proteomes" id="UP001596112"/>
    </source>
</evidence>
<keyword evidence="2" id="KW-1185">Reference proteome</keyword>
<name>A0ABW1BGC2_9ACTN</name>
<dbReference type="Proteomes" id="UP001596112">
    <property type="component" value="Unassembled WGS sequence"/>
</dbReference>
<dbReference type="InterPro" id="IPR026487">
    <property type="entry name" value="CHP04141"/>
</dbReference>
<proteinExistence type="predicted"/>
<dbReference type="NCBIfam" id="TIGR04141">
    <property type="entry name" value="TIGR04141 family sporadically distributed protein"/>
    <property type="match status" value="1"/>
</dbReference>
<evidence type="ECO:0000313" key="1">
    <source>
        <dbReference type="EMBL" id="MFC5812202.1"/>
    </source>
</evidence>
<reference evidence="2" key="1">
    <citation type="journal article" date="2019" name="Int. J. Syst. Evol. Microbiol.">
        <title>The Global Catalogue of Microorganisms (GCM) 10K type strain sequencing project: providing services to taxonomists for standard genome sequencing and annotation.</title>
        <authorList>
            <consortium name="The Broad Institute Genomics Platform"/>
            <consortium name="The Broad Institute Genome Sequencing Center for Infectious Disease"/>
            <person name="Wu L."/>
            <person name="Ma J."/>
        </authorList>
    </citation>
    <scope>NUCLEOTIDE SEQUENCE [LARGE SCALE GENOMIC DNA]</scope>
    <source>
        <strain evidence="2">JCM 9918</strain>
    </source>
</reference>
<protein>
    <submittedName>
        <fullName evidence="1">DUF6119 family protein</fullName>
    </submittedName>
</protein>
<sequence>MKLTVHLAREDVADFSELIRPVYIESLGLEKLDPTDSLGFPAQAYIQQDKPTQPKWLGFLKPHFDVSDIWNTSTSFVLLAKVSERIFALTFGMSGYSALDPARLEKGFGLRVSANSVDEDDLITVDTRNLDAVTRQQRTHLSTGSRISEFSIPLEQDWVRRIQGKTDKLSYVSSLAGADSLQVNLSAPLKRLPEVLTELLERYEATDYKRGFPFLDYFQPLSAGSEIVSTLDDMLLELVKERREGKISLAMPQIIDDEQVNHFEISARRKVVELDEVTLSGAYRFLDEWYEGADPLGDTKIVPIADSGQASGKKRTLRDWVVCELEHSGKTYVLSLGDWYEVNRDYVTSVNDAIRKIPDMTDEFNFEEWDPKEKEGDYNKRVAKKRKWVLLDKDNFYIGGPSQKIEICDLLSKDMHLICVKQQSSSATLSHLFSQGSVSAELYRGEQDYKDRIYRDASEYWQEVIEEPADGPVIVYAIANDRAGSLADTLFFFSKISLLFNARIVQRLGLGVALARIPMPEGSLRRKKRKPRKKPATQPS</sequence>
<dbReference type="EMBL" id="JBHSNZ010000032">
    <property type="protein sequence ID" value="MFC5812202.1"/>
    <property type="molecule type" value="Genomic_DNA"/>
</dbReference>